<dbReference type="GO" id="GO:0043565">
    <property type="term" value="F:sequence-specific DNA binding"/>
    <property type="evidence" value="ECO:0007669"/>
    <property type="project" value="InterPro"/>
</dbReference>
<dbReference type="Pfam" id="PF13412">
    <property type="entry name" value="HTH_24"/>
    <property type="match status" value="1"/>
</dbReference>
<protein>
    <recommendedName>
        <fullName evidence="5">HTH asnC-type domain-containing protein</fullName>
    </recommendedName>
</protein>
<dbReference type="PANTHER" id="PTHR30154:SF34">
    <property type="entry name" value="TRANSCRIPTIONAL REGULATOR AZLB"/>
    <property type="match status" value="1"/>
</dbReference>
<dbReference type="AlphaFoldDB" id="A0A0A2DMU0"/>
<dbReference type="InterPro" id="IPR000485">
    <property type="entry name" value="AsnC-type_HTH_dom"/>
</dbReference>
<keyword evidence="1" id="KW-0805">Transcription regulation</keyword>
<accession>A0A0A2DMU0</accession>
<reference evidence="6 7" key="1">
    <citation type="submission" date="2014-10" db="EMBL/GenBank/DDBJ databases">
        <title>Whole Genome sequence of Corynebacterium auriscanis strain CIP 106629.</title>
        <authorList>
            <person name="Hassan S.S."/>
            <person name="Jamal S.B."/>
            <person name="Tiwari S."/>
            <person name="Oliveira L.D.C."/>
            <person name="Souza F."/>
            <person name="Mariano D.C."/>
            <person name="Almeida S."/>
            <person name="Dorella F."/>
            <person name="Pereira F."/>
            <person name="Carvalho A."/>
            <person name="Leal C.A."/>
            <person name="Soares S.D.C."/>
            <person name="Figueiredo H.C."/>
            <person name="Silva A."/>
            <person name="Azevedo V.A."/>
        </authorList>
    </citation>
    <scope>NUCLEOTIDE SEQUENCE [LARGE SCALE GENOMIC DNA]</scope>
    <source>
        <strain evidence="6 7">CIP 106629</strain>
    </source>
</reference>
<evidence type="ECO:0000313" key="7">
    <source>
        <dbReference type="Proteomes" id="UP000030145"/>
    </source>
</evidence>
<keyword evidence="7" id="KW-1185">Reference proteome</keyword>
<keyword evidence="3" id="KW-0804">Transcription</keyword>
<evidence type="ECO:0000259" key="5">
    <source>
        <dbReference type="PROSITE" id="PS50956"/>
    </source>
</evidence>
<evidence type="ECO:0000313" key="6">
    <source>
        <dbReference type="EMBL" id="KGM18221.1"/>
    </source>
</evidence>
<dbReference type="SUPFAM" id="SSF46785">
    <property type="entry name" value="Winged helix' DNA-binding domain"/>
    <property type="match status" value="1"/>
</dbReference>
<feature type="domain" description="HTH asnC-type" evidence="5">
    <location>
        <begin position="176"/>
        <end position="238"/>
    </location>
</feature>
<sequence>MIVHVFVNSTENAPRINMQTSNERSFPQLDSLDLKLIAIAKRFPGENFSAWAAHLDVSSHTVARHYERLHRHGVLRIIGRTLPSFGGRMSWLIRMQNPSPYLRTVAADFSSLDFTRWVRLSTDRRELICGLVASERGLDQLLTAAHKKLPDSTISAHHLMKVWGQPGAVPYTSAQLDKMDKDILAQLEVDGRVSNASLSRRLGADPTTISRRRKRLEDTNVLYYEADIDTRVYGDGNDANLWITMRPGKIDELGAYLKLRPEVSFVAATSGASQMVVHVALHAEGPHSPAKTVATEEGKTPETGGVGEDKVFSSMNLMEFVDGLTGWGIDHVEVVPMGTTMKRHQR</sequence>
<dbReference type="InterPro" id="IPR019888">
    <property type="entry name" value="Tscrpt_reg_AsnC-like"/>
</dbReference>
<evidence type="ECO:0000256" key="1">
    <source>
        <dbReference type="ARBA" id="ARBA00023015"/>
    </source>
</evidence>
<dbReference type="PRINTS" id="PR00033">
    <property type="entry name" value="HTHASNC"/>
</dbReference>
<dbReference type="EMBL" id="JRVJ01000019">
    <property type="protein sequence ID" value="KGM18221.1"/>
    <property type="molecule type" value="Genomic_DNA"/>
</dbReference>
<dbReference type="Proteomes" id="UP000030145">
    <property type="component" value="Unassembled WGS sequence"/>
</dbReference>
<dbReference type="PANTHER" id="PTHR30154">
    <property type="entry name" value="LEUCINE-RESPONSIVE REGULATORY PROTEIN"/>
    <property type="match status" value="1"/>
</dbReference>
<gene>
    <name evidence="6" type="ORF">MA47_09045</name>
</gene>
<dbReference type="GO" id="GO:0005829">
    <property type="term" value="C:cytosol"/>
    <property type="evidence" value="ECO:0007669"/>
    <property type="project" value="TreeGrafter"/>
</dbReference>
<dbReference type="SMART" id="SM00344">
    <property type="entry name" value="HTH_ASNC"/>
    <property type="match status" value="1"/>
</dbReference>
<dbReference type="GO" id="GO:0043200">
    <property type="term" value="P:response to amino acid"/>
    <property type="evidence" value="ECO:0007669"/>
    <property type="project" value="TreeGrafter"/>
</dbReference>
<evidence type="ECO:0000256" key="2">
    <source>
        <dbReference type="ARBA" id="ARBA00023125"/>
    </source>
</evidence>
<keyword evidence="2" id="KW-0238">DNA-binding</keyword>
<dbReference type="InterPro" id="IPR036390">
    <property type="entry name" value="WH_DNA-bd_sf"/>
</dbReference>
<evidence type="ECO:0000256" key="3">
    <source>
        <dbReference type="ARBA" id="ARBA00023163"/>
    </source>
</evidence>
<feature type="region of interest" description="Disordered" evidence="4">
    <location>
        <begin position="287"/>
        <end position="308"/>
    </location>
</feature>
<dbReference type="PROSITE" id="PS50956">
    <property type="entry name" value="HTH_ASNC_2"/>
    <property type="match status" value="1"/>
</dbReference>
<dbReference type="Gene3D" id="1.10.10.10">
    <property type="entry name" value="Winged helix-like DNA-binding domain superfamily/Winged helix DNA-binding domain"/>
    <property type="match status" value="2"/>
</dbReference>
<name>A0A0A2DMU0_9CORY</name>
<evidence type="ECO:0000256" key="4">
    <source>
        <dbReference type="SAM" id="MobiDB-lite"/>
    </source>
</evidence>
<organism evidence="6 7">
    <name type="scientific">Corynebacterium auriscanis</name>
    <dbReference type="NCBI Taxonomy" id="99807"/>
    <lineage>
        <taxon>Bacteria</taxon>
        <taxon>Bacillati</taxon>
        <taxon>Actinomycetota</taxon>
        <taxon>Actinomycetes</taxon>
        <taxon>Mycobacteriales</taxon>
        <taxon>Corynebacteriaceae</taxon>
        <taxon>Corynebacterium</taxon>
    </lineage>
</organism>
<proteinExistence type="predicted"/>
<dbReference type="InterPro" id="IPR036388">
    <property type="entry name" value="WH-like_DNA-bd_sf"/>
</dbReference>
<comment type="caution">
    <text evidence="6">The sequence shown here is derived from an EMBL/GenBank/DDBJ whole genome shotgun (WGS) entry which is preliminary data.</text>
</comment>